<evidence type="ECO:0000313" key="2">
    <source>
        <dbReference type="EMBL" id="MBF0635580.1"/>
    </source>
</evidence>
<dbReference type="PANTHER" id="PTHR31566">
    <property type="entry name" value="CYTOCHROME C BIOGENESIS PROTEIN CCS1, CHLOROPLASTIC"/>
    <property type="match status" value="1"/>
</dbReference>
<accession>A0ABR9XNF1</accession>
<feature type="transmembrane region" description="Helical" evidence="1">
    <location>
        <begin position="12"/>
        <end position="32"/>
    </location>
</feature>
<protein>
    <submittedName>
        <fullName evidence="2">Cytochrome c biogenesis protein ResB</fullName>
    </submittedName>
</protein>
<feature type="transmembrane region" description="Helical" evidence="1">
    <location>
        <begin position="44"/>
        <end position="65"/>
    </location>
</feature>
<dbReference type="Proteomes" id="UP000619838">
    <property type="component" value="Unassembled WGS sequence"/>
</dbReference>
<dbReference type="EMBL" id="JADGII010000001">
    <property type="protein sequence ID" value="MBF0635580.1"/>
    <property type="molecule type" value="Genomic_DNA"/>
</dbReference>
<evidence type="ECO:0000313" key="3">
    <source>
        <dbReference type="Proteomes" id="UP000619838"/>
    </source>
</evidence>
<comment type="caution">
    <text evidence="2">The sequence shown here is derived from an EMBL/GenBank/DDBJ whole genome shotgun (WGS) entry which is preliminary data.</text>
</comment>
<feature type="transmembrane region" description="Helical" evidence="1">
    <location>
        <begin position="380"/>
        <end position="400"/>
    </location>
</feature>
<feature type="transmembrane region" description="Helical" evidence="1">
    <location>
        <begin position="117"/>
        <end position="139"/>
    </location>
</feature>
<evidence type="ECO:0000256" key="1">
    <source>
        <dbReference type="SAM" id="Phobius"/>
    </source>
</evidence>
<organism evidence="2 3">
    <name type="scientific">Prosthecochloris ethylica</name>
    <dbReference type="NCBI Taxonomy" id="2743976"/>
    <lineage>
        <taxon>Bacteria</taxon>
        <taxon>Pseudomonadati</taxon>
        <taxon>Chlorobiota</taxon>
        <taxon>Chlorobiia</taxon>
        <taxon>Chlorobiales</taxon>
        <taxon>Chlorobiaceae</taxon>
        <taxon>Prosthecochloris</taxon>
    </lineage>
</organism>
<dbReference type="PANTHER" id="PTHR31566:SF5">
    <property type="entry name" value="RESB-LIKE DOMAIN-CONTAINING PROTEIN"/>
    <property type="match status" value="1"/>
</dbReference>
<feature type="transmembrane region" description="Helical" evidence="1">
    <location>
        <begin position="72"/>
        <end position="97"/>
    </location>
</feature>
<keyword evidence="3" id="KW-1185">Reference proteome</keyword>
<sequence length="409" mass="44893">MEKHSGNDRLWSFSESVVFTALLIVFGFGIELLTGASGLEIPSWPLNAVVLALGCAVIIPAGIFLRNNCYIAWLGGIPLGLCLIFGLAFLSFFGGILPQEPAVGSWWVRHLRLNQVFSSWPFALTVLFFLVNLGLSLVWKTVPFRSSNLQFILFHAGFWIALACGLLGASDLQRVIIPLYEGQETSRGYNSREKTMVDLPFSLYLDDFEMQEYAPQLALYDPATEQLVPDESNAVLQASEGLEMSWPGLTVRVLDYLPHGRPGSDGVPVASAPEDGVAYVSVEGTVDGERFSGWLGTGGPHVEPAFIAVGTRVLVLIPGSASSYRSEVSIRGRDAGTVDTVLEVNRPVSVNGWKLYQMGYDEQAGRWSRLSLVEGVRDPWLPAVYTGFFMILAGNVLFFWKGMKKSRVL</sequence>
<dbReference type="InterPro" id="IPR023494">
    <property type="entry name" value="Cyt_c_bgen_Ccs1/CcsB/ResB"/>
</dbReference>
<proteinExistence type="predicted"/>
<keyword evidence="1" id="KW-1133">Transmembrane helix</keyword>
<feature type="transmembrane region" description="Helical" evidence="1">
    <location>
        <begin position="151"/>
        <end position="169"/>
    </location>
</feature>
<dbReference type="RefSeq" id="WP_114607691.1">
    <property type="nucleotide sequence ID" value="NZ_JABVZQ010000002.1"/>
</dbReference>
<reference evidence="2 3" key="1">
    <citation type="journal article" date="2020" name="Microorganisms">
        <title>Simultaneous Genome Sequencing of Prosthecochloris ethylica and Desulfuromonas acetoxidans within a Syntrophic Mixture Reveals Unique Pili and Protein Interactions.</title>
        <authorList>
            <person name="Kyndt J.A."/>
            <person name="Van Beeumen J.J."/>
            <person name="Meyer T.E."/>
        </authorList>
    </citation>
    <scope>NUCLEOTIDE SEQUENCE [LARGE SCALE GENOMIC DNA]</scope>
    <source>
        <strain evidence="2 3">N3</strain>
    </source>
</reference>
<keyword evidence="1" id="KW-0472">Membrane</keyword>
<gene>
    <name evidence="2" type="ORF">INT08_00095</name>
</gene>
<keyword evidence="1" id="KW-0812">Transmembrane</keyword>
<name>A0ABR9XNF1_9CHLB</name>